<evidence type="ECO:0000313" key="3">
    <source>
        <dbReference type="Proteomes" id="UP000790787"/>
    </source>
</evidence>
<dbReference type="PANTHER" id="PTHR15140">
    <property type="entry name" value="TUBULIN-SPECIFIC CHAPERONE E"/>
    <property type="match status" value="1"/>
</dbReference>
<dbReference type="RefSeq" id="XP_016463933.1">
    <property type="nucleotide sequence ID" value="XM_016608447.1"/>
</dbReference>
<evidence type="ECO:0000313" key="4">
    <source>
        <dbReference type="RefSeq" id="XP_016463933.1"/>
    </source>
</evidence>
<dbReference type="KEGG" id="nta:107786931"/>
<dbReference type="RefSeq" id="XP_016463934.1">
    <property type="nucleotide sequence ID" value="XM_016608448.1"/>
</dbReference>
<dbReference type="PANTHER" id="PTHR15140:SF37">
    <property type="entry name" value="UBIQUITIN-LIKE DOMAIN-CONTAINING PROTEIN"/>
    <property type="match status" value="1"/>
</dbReference>
<evidence type="ECO:0000313" key="5">
    <source>
        <dbReference type="RefSeq" id="XP_016463934.1"/>
    </source>
</evidence>
<sequence length="347" mass="40447">MFARTYRQNLVLVSEQSFWGEVETCKIHDLLYELCLRQARSENLLPVINSKPRNSVTRVSLSSKRDCLMIVRPINIFYWLNSHRCDQKKIRTIVYQGARRHAGRESLGFKNFKMIRVFDLRKLYFHREIPTLVFDLVHLRYLSLYVGNHEYLPLFNLQNLQILIIEIGKNWADSIPLNIWRMPQLRTLRFMKSGWLCPPIMPSGEEEHAVLEHLHTITGVGPAWCEKEIFALMPNLKNLEIVLNRVAHELWIPVSSLPLIETLRIIVGKMDDNIFAQYQLNARKKFLKYRSTFPPTLRRLTLGGTCLPWEAMDIVGMLPNLVTLELEDDACGVESETTWEPTEGGFP</sequence>
<evidence type="ECO:0000259" key="2">
    <source>
        <dbReference type="Pfam" id="PF23598"/>
    </source>
</evidence>
<dbReference type="InterPro" id="IPR032675">
    <property type="entry name" value="LRR_dom_sf"/>
</dbReference>
<keyword evidence="3" id="KW-1185">Reference proteome</keyword>
<reference key="1">
    <citation type="journal article" date="2014" name="Nat. Commun.">
        <title>The tobacco genome sequence and its comparison with those of tomato and potato.</title>
        <authorList>
            <person name="Sierro N."/>
            <person name="Battey J.N."/>
            <person name="Ouadi S."/>
            <person name="Bakaher N."/>
            <person name="Bovet L."/>
            <person name="Willig A."/>
            <person name="Goepfert S."/>
            <person name="Peitsch M.C."/>
            <person name="Ivanov N.V."/>
        </authorList>
    </citation>
    <scope>NUCLEOTIDE SEQUENCE [LARGE SCALE GENOMIC DNA]</scope>
    <source>
        <strain>cv. TN90</strain>
    </source>
</reference>
<feature type="domain" description="Disease resistance R13L4/SHOC-2-like LRR" evidence="2">
    <location>
        <begin position="109"/>
        <end position="330"/>
    </location>
</feature>
<dbReference type="GeneID" id="107786931"/>
<name>A0A1S3ZHT3_TOBAC</name>
<dbReference type="PaxDb" id="4097-A0A1S3ZHT3"/>
<gene>
    <name evidence="4 5" type="primary">LOC107786931</name>
</gene>
<accession>A0A1S3ZHT3</accession>
<dbReference type="Gene3D" id="3.80.10.10">
    <property type="entry name" value="Ribonuclease Inhibitor"/>
    <property type="match status" value="1"/>
</dbReference>
<protein>
    <submittedName>
        <fullName evidence="4 5">Probable disease resistance RPP8-like protein 2</fullName>
    </submittedName>
</protein>
<dbReference type="InterPro" id="IPR055414">
    <property type="entry name" value="LRR_R13L4/SHOC2-like"/>
</dbReference>
<reference evidence="4 5" key="2">
    <citation type="submission" date="2025-04" db="UniProtKB">
        <authorList>
            <consortium name="RefSeq"/>
        </authorList>
    </citation>
    <scope>IDENTIFICATION</scope>
</reference>
<dbReference type="Proteomes" id="UP000790787">
    <property type="component" value="Chromosome 18"/>
</dbReference>
<keyword evidence="1" id="KW-0677">Repeat</keyword>
<evidence type="ECO:0000256" key="1">
    <source>
        <dbReference type="ARBA" id="ARBA00022737"/>
    </source>
</evidence>
<dbReference type="OrthoDB" id="1246209at2759"/>
<dbReference type="Pfam" id="PF23598">
    <property type="entry name" value="LRR_14"/>
    <property type="match status" value="1"/>
</dbReference>
<dbReference type="SUPFAM" id="SSF52047">
    <property type="entry name" value="RNI-like"/>
    <property type="match status" value="1"/>
</dbReference>
<organism evidence="5">
    <name type="scientific">Nicotiana tabacum</name>
    <name type="common">Common tobacco</name>
    <dbReference type="NCBI Taxonomy" id="4097"/>
    <lineage>
        <taxon>Eukaryota</taxon>
        <taxon>Viridiplantae</taxon>
        <taxon>Streptophyta</taxon>
        <taxon>Embryophyta</taxon>
        <taxon>Tracheophyta</taxon>
        <taxon>Spermatophyta</taxon>
        <taxon>Magnoliopsida</taxon>
        <taxon>eudicotyledons</taxon>
        <taxon>Gunneridae</taxon>
        <taxon>Pentapetalae</taxon>
        <taxon>asterids</taxon>
        <taxon>lamiids</taxon>
        <taxon>Solanales</taxon>
        <taxon>Solanaceae</taxon>
        <taxon>Nicotianoideae</taxon>
        <taxon>Nicotianeae</taxon>
        <taxon>Nicotiana</taxon>
    </lineage>
</organism>
<proteinExistence type="predicted"/>
<dbReference type="AlphaFoldDB" id="A0A1S3ZHT3"/>
<dbReference type="STRING" id="4097.A0A1S3ZHT3"/>